<dbReference type="NCBIfam" id="NF040570">
    <property type="entry name" value="guided_TnpB"/>
    <property type="match status" value="1"/>
</dbReference>
<comment type="similarity">
    <text evidence="1">In the C-terminal section; belongs to the transposase 35 family.</text>
</comment>
<dbReference type="NCBIfam" id="TIGR01766">
    <property type="entry name" value="IS200/IS605 family accessory protein TnpB-like domain"/>
    <property type="match status" value="1"/>
</dbReference>
<protein>
    <submittedName>
        <fullName evidence="6">IS200/IS605 family element transposase accessory protein TnpB</fullName>
    </submittedName>
</protein>
<keyword evidence="4" id="KW-0233">DNA recombination</keyword>
<dbReference type="Pfam" id="PF01385">
    <property type="entry name" value="OrfB_IS605"/>
    <property type="match status" value="1"/>
</dbReference>
<dbReference type="Gene3D" id="3.50.50.60">
    <property type="entry name" value="FAD/NAD(P)-binding domain"/>
    <property type="match status" value="1"/>
</dbReference>
<accession>A0ABR6S746</accession>
<dbReference type="SUPFAM" id="SSF51905">
    <property type="entry name" value="FAD/NAD(P)-binding domain"/>
    <property type="match status" value="1"/>
</dbReference>
<evidence type="ECO:0000313" key="7">
    <source>
        <dbReference type="Proteomes" id="UP000570851"/>
    </source>
</evidence>
<evidence type="ECO:0000256" key="1">
    <source>
        <dbReference type="ARBA" id="ARBA00008761"/>
    </source>
</evidence>
<evidence type="ECO:0000259" key="5">
    <source>
        <dbReference type="Pfam" id="PF01385"/>
    </source>
</evidence>
<dbReference type="EMBL" id="JACKZP010000024">
    <property type="protein sequence ID" value="MBC1302021.1"/>
    <property type="molecule type" value="Genomic_DNA"/>
</dbReference>
<proteinExistence type="inferred from homology"/>
<name>A0ABR6S746_ANAVA</name>
<dbReference type="InterPro" id="IPR036188">
    <property type="entry name" value="FAD/NAD-bd_sf"/>
</dbReference>
<dbReference type="InterPro" id="IPR001959">
    <property type="entry name" value="Transposase"/>
</dbReference>
<reference evidence="6 7" key="1">
    <citation type="submission" date="2019-11" db="EMBL/GenBank/DDBJ databases">
        <title>Comparison of genomes from free-living endosymbiotic cyanobacteria isolated from Azolla.</title>
        <authorList>
            <person name="Thiel T."/>
            <person name="Pratte B."/>
        </authorList>
    </citation>
    <scope>NUCLEOTIDE SEQUENCE [LARGE SCALE GENOMIC DNA]</scope>
    <source>
        <strain evidence="6 7">N2B</strain>
    </source>
</reference>
<dbReference type="Proteomes" id="UP000570851">
    <property type="component" value="Unassembled WGS sequence"/>
</dbReference>
<keyword evidence="3" id="KW-0238">DNA-binding</keyword>
<evidence type="ECO:0000256" key="4">
    <source>
        <dbReference type="ARBA" id="ARBA00023172"/>
    </source>
</evidence>
<gene>
    <name evidence="6" type="primary">tnpB</name>
    <name evidence="6" type="ORF">GNE12_08835</name>
</gene>
<sequence>MPYGCQQILLNPDNDLHAILEFLCGEATKLSNCGTYYARQLYFKTGKIPSKFDLNNELSNNIHFAAMYSQAAQQCLMGVAESFKSFMGLLKGIKNSTVTQKPKLPGYRDGGLSLVTYPAQAIKLKPQGLRFPLGSKVKAWFGIAEFYLSMPSNLDHKQIREYRILPRNGKFYLELVYKLPTIKSDVDFGKCLGVDPGLNNWLTCVSNIGTSLIVDGLHLKSLNQWYNKRVSVLNENQPQGFWSKQLAAITEKRNRQVRDAVNKTARIILNHCLENRIGTIVFGWNEGQRQNINLGNKTNQTFVQIPTARLKDRIAQLCEQYGLRFEETEESYTSKASFLDSDLLPTFGEKPEGWQPSGKRVKRGLYACASGLKINADANGAAKIGSIRETLLELKLMSLTEEILSQLPGDVLGNLRRADDVLKSIRENTAPTPSVVKESPATLETVNWDVIICGGTLGILIGCALAVRGLRVALLERGTLQGREQEWNISRKELEVFVELNLLTPEELKKAIATEYNPARVQFKDGAEVWVKDVLNIGVDPVYLLATLKQRFLDAGGQLFEHTPFSEVVIHPDGVMVNQQFTAKLLIDAMGHLSPISKQARQGKKPDALCLVVGSCAQGFSENSAGDLILSFTSLQNQCQYFWEAFPARDGRTTYLFTYMDAHPQRLSLEDLFGEYLGLLPEYQGVELQQLKFQRALFGFFPSDRQSPLKTPWNRILPVGDSSGNQSPLSFGGFGAMLRHLQRLTLGTQEALQTEQLSATALALLQPYQPSLSVTWLFQKAMSVGVNQNIAPEQINQLLSTVFQEMAQLGTPVLKPFLQDIVQFSALTQTLAKTGLSHPVLVAKIIPQVGLVNLLDWLVHYTNLGIYTALFALSPTLEIWIKNFPPTQQYYWHRLMDAWKFGSGGDYNA</sequence>
<organism evidence="6 7">
    <name type="scientific">Trichormus variabilis N2B</name>
    <dbReference type="NCBI Taxonomy" id="2681315"/>
    <lineage>
        <taxon>Bacteria</taxon>
        <taxon>Bacillati</taxon>
        <taxon>Cyanobacteriota</taxon>
        <taxon>Cyanophyceae</taxon>
        <taxon>Nostocales</taxon>
        <taxon>Nostocaceae</taxon>
        <taxon>Trichormus</taxon>
    </lineage>
</organism>
<dbReference type="PANTHER" id="PTHR32098">
    <property type="entry name" value="LYCOPENE BETA/EPSILON CYCLASE PROTEIN"/>
    <property type="match status" value="1"/>
</dbReference>
<comment type="caution">
    <text evidence="6">The sequence shown here is derived from an EMBL/GenBank/DDBJ whole genome shotgun (WGS) entry which is preliminary data.</text>
</comment>
<keyword evidence="7" id="KW-1185">Reference proteome</keyword>
<dbReference type="InterPro" id="IPR010095">
    <property type="entry name" value="Cas12f1-like_TNB"/>
</dbReference>
<feature type="domain" description="Probable transposase IS891/IS1136/IS1341" evidence="5">
    <location>
        <begin position="176"/>
        <end position="283"/>
    </location>
</feature>
<keyword evidence="2" id="KW-0815">Transposition</keyword>
<evidence type="ECO:0000256" key="2">
    <source>
        <dbReference type="ARBA" id="ARBA00022578"/>
    </source>
</evidence>
<evidence type="ECO:0000313" key="6">
    <source>
        <dbReference type="EMBL" id="MBC1302021.1"/>
    </source>
</evidence>
<dbReference type="PANTHER" id="PTHR32098:SF5">
    <property type="entry name" value="LYCOPENE BETA_EPSILON CYCLASE PROTEIN"/>
    <property type="match status" value="1"/>
</dbReference>
<evidence type="ECO:0000256" key="3">
    <source>
        <dbReference type="ARBA" id="ARBA00023125"/>
    </source>
</evidence>